<keyword evidence="2 3" id="KW-0326">Glycosidase</keyword>
<dbReference type="AlphaFoldDB" id="A0A090VZY7"/>
<keyword evidence="9" id="KW-1185">Reference proteome</keyword>
<dbReference type="RefSeq" id="WP_042246365.1">
    <property type="nucleotide sequence ID" value="NZ_BBNR01000025.1"/>
</dbReference>
<dbReference type="PANTHER" id="PTHR31297">
    <property type="entry name" value="GLUCAN ENDO-1,6-BETA-GLUCOSIDASE B"/>
    <property type="match status" value="1"/>
</dbReference>
<gene>
    <name evidence="5" type="ORF">JCM19301_1548</name>
    <name evidence="6" type="ORF">JCM19302_100</name>
    <name evidence="7" type="ORF">JCM19538_503</name>
</gene>
<dbReference type="GO" id="GO:0030246">
    <property type="term" value="F:carbohydrate binding"/>
    <property type="evidence" value="ECO:0007669"/>
    <property type="project" value="InterPro"/>
</dbReference>
<accession>A0A090VZY7</accession>
<evidence type="ECO:0000313" key="7">
    <source>
        <dbReference type="EMBL" id="GAL90738.1"/>
    </source>
</evidence>
<name>A0A090VZY7_9FLAO</name>
<feature type="domain" description="CBM6" evidence="4">
    <location>
        <begin position="451"/>
        <end position="582"/>
    </location>
</feature>
<keyword evidence="1 3" id="KW-0378">Hydrolase</keyword>
<dbReference type="InterPro" id="IPR005084">
    <property type="entry name" value="CBM6"/>
</dbReference>
<dbReference type="eggNOG" id="COG2730">
    <property type="taxonomic scope" value="Bacteria"/>
</dbReference>
<evidence type="ECO:0000313" key="8">
    <source>
        <dbReference type="Proteomes" id="UP000029641"/>
    </source>
</evidence>
<dbReference type="EMBL" id="BBNR01000025">
    <property type="protein sequence ID" value="GAL68809.1"/>
    <property type="molecule type" value="Genomic_DNA"/>
</dbReference>
<dbReference type="EMBL" id="BBNS01000020">
    <property type="protein sequence ID" value="GAL72142.1"/>
    <property type="molecule type" value="Genomic_DNA"/>
</dbReference>
<organism evidence="5 8">
    <name type="scientific">Jejuia pallidilutea</name>
    <dbReference type="NCBI Taxonomy" id="504487"/>
    <lineage>
        <taxon>Bacteria</taxon>
        <taxon>Pseudomonadati</taxon>
        <taxon>Bacteroidota</taxon>
        <taxon>Flavobacteriia</taxon>
        <taxon>Flavobacteriales</taxon>
        <taxon>Flavobacteriaceae</taxon>
        <taxon>Jejuia</taxon>
    </lineage>
</organism>
<dbReference type="Pfam" id="PF18099">
    <property type="entry name" value="CBM_35_2"/>
    <property type="match status" value="1"/>
</dbReference>
<dbReference type="InterPro" id="IPR008979">
    <property type="entry name" value="Galactose-bd-like_sf"/>
</dbReference>
<evidence type="ECO:0000259" key="4">
    <source>
        <dbReference type="PROSITE" id="PS51175"/>
    </source>
</evidence>
<evidence type="ECO:0000313" key="6">
    <source>
        <dbReference type="EMBL" id="GAL72142.1"/>
    </source>
</evidence>
<evidence type="ECO:0000313" key="5">
    <source>
        <dbReference type="EMBL" id="GAL68809.1"/>
    </source>
</evidence>
<evidence type="ECO:0000313" key="9">
    <source>
        <dbReference type="Proteomes" id="UP000030184"/>
    </source>
</evidence>
<evidence type="ECO:0000256" key="1">
    <source>
        <dbReference type="ARBA" id="ARBA00022801"/>
    </source>
</evidence>
<reference evidence="9" key="1">
    <citation type="journal article" date="2014" name="Genome Announc.">
        <title>Draft Genome Sequence of Marine Flavobacterium Jejuia pallidilutea Strain 11shimoA1 and Pigmentation Mutants.</title>
        <authorList>
            <person name="Takatani N."/>
            <person name="Nakanishi M."/>
            <person name="Meirelles P."/>
            <person name="Mino S."/>
            <person name="Suda W."/>
            <person name="Oshima K."/>
            <person name="Hattori M."/>
            <person name="Ohkuma M."/>
            <person name="Hosokawa M."/>
            <person name="Miyashita K."/>
            <person name="Thompson F.L."/>
            <person name="Niwa A."/>
            <person name="Sawabe T."/>
            <person name="Sawabe T."/>
        </authorList>
    </citation>
    <scope>NUCLEOTIDE SEQUENCE [LARGE SCALE GENOMIC DNA]</scope>
    <source>
        <strain evidence="9">JCM 19538</strain>
    </source>
</reference>
<dbReference type="GO" id="GO:0005576">
    <property type="term" value="C:extracellular region"/>
    <property type="evidence" value="ECO:0007669"/>
    <property type="project" value="TreeGrafter"/>
</dbReference>
<dbReference type="GO" id="GO:0008422">
    <property type="term" value="F:beta-glucosidase activity"/>
    <property type="evidence" value="ECO:0007669"/>
    <property type="project" value="TreeGrafter"/>
</dbReference>
<dbReference type="Proteomes" id="UP000030184">
    <property type="component" value="Unassembled WGS sequence"/>
</dbReference>
<evidence type="ECO:0000256" key="2">
    <source>
        <dbReference type="ARBA" id="ARBA00023295"/>
    </source>
</evidence>
<dbReference type="PANTHER" id="PTHR31297:SF13">
    <property type="entry name" value="PUTATIVE-RELATED"/>
    <property type="match status" value="1"/>
</dbReference>
<sequence length="583" mass="67229">MKKIYFGLIIFYLVLTSYNDVSAQKFLHTEGQHIVDGNGKNVLLRGLGLGGWMVQEGYMLQTGNFAGSQHIIKQKIKDLIGEEKTKLFYDAYLANGVTKRDIDSLSAWGFNSVRLPMHYNLYTPPIEDEKNGEITWIEKGFRMTDDLLKWCKENKMYLILDLHAAPGGQGNDANISDYDTTKPSLWESEANQKKMIALWRKLANRYKNEPWIGGYDIINEPNWNFTGENKNGCDETSNAPLRELMIAITKAIREVDTNHIIFIEGNCWGNNYEGIFQLWDDNTVLSFHKYWNYNTKNSIQKFLDYREVYNVPIWLGESGENSNEWFKEAISLVERNNIGWAFWPMKKVDNTAGVTSVTKNPGFETLLNYWKHGGEQPTEEFAFDALMQLADNYKMEHLTIKPDVIDAMFRQVHTNTTKAFSKNSIPGIIYATEYDLGTNGYAYLDKDFINYRIDTGKPVSWNKGRKMRNDGVDIQTCKDQKSNGYEVFDIQDGEWLQYTVMAENEGDFDVSLRYSSNVSEASFHFENDKKHISKEIILPKTTNDEVIYKNLTIENLKLSKGENKIKLVFDNGGAILNYLEFKK</sequence>
<dbReference type="Gene3D" id="2.60.120.260">
    <property type="entry name" value="Galactose-binding domain-like"/>
    <property type="match status" value="1"/>
</dbReference>
<dbReference type="OrthoDB" id="9800955at2"/>
<dbReference type="InterPro" id="IPR041342">
    <property type="entry name" value="CBM35"/>
</dbReference>
<dbReference type="InterPro" id="IPR001547">
    <property type="entry name" value="Glyco_hydro_5"/>
</dbReference>
<evidence type="ECO:0000256" key="3">
    <source>
        <dbReference type="RuleBase" id="RU361153"/>
    </source>
</evidence>
<dbReference type="STRING" id="504487.JCM19538_503"/>
<dbReference type="PROSITE" id="PS51175">
    <property type="entry name" value="CBM6"/>
    <property type="match status" value="1"/>
</dbReference>
<dbReference type="CDD" id="cd04080">
    <property type="entry name" value="CBM6_cellulase-like"/>
    <property type="match status" value="1"/>
</dbReference>
<comment type="caution">
    <text evidence="5">The sequence shown here is derived from an EMBL/GenBank/DDBJ whole genome shotgun (WGS) entry which is preliminary data.</text>
</comment>
<protein>
    <recommendedName>
        <fullName evidence="4">CBM6 domain-containing protein</fullName>
    </recommendedName>
</protein>
<comment type="similarity">
    <text evidence="3">Belongs to the glycosyl hydrolase 5 (cellulase A) family.</text>
</comment>
<dbReference type="GO" id="GO:0009251">
    <property type="term" value="P:glucan catabolic process"/>
    <property type="evidence" value="ECO:0007669"/>
    <property type="project" value="TreeGrafter"/>
</dbReference>
<dbReference type="InterPro" id="IPR017853">
    <property type="entry name" value="GH"/>
</dbReference>
<dbReference type="GO" id="GO:0009986">
    <property type="term" value="C:cell surface"/>
    <property type="evidence" value="ECO:0007669"/>
    <property type="project" value="TreeGrafter"/>
</dbReference>
<dbReference type="Proteomes" id="UP000029641">
    <property type="component" value="Unassembled WGS sequence"/>
</dbReference>
<dbReference type="Proteomes" id="UP000029646">
    <property type="component" value="Unassembled WGS sequence"/>
</dbReference>
<dbReference type="EMBL" id="BBNY01000076">
    <property type="protein sequence ID" value="GAL90738.1"/>
    <property type="molecule type" value="Genomic_DNA"/>
</dbReference>
<dbReference type="InterPro" id="IPR050386">
    <property type="entry name" value="Glycosyl_hydrolase_5"/>
</dbReference>
<proteinExistence type="inferred from homology"/>
<dbReference type="Pfam" id="PF00150">
    <property type="entry name" value="Cellulase"/>
    <property type="match status" value="1"/>
</dbReference>
<dbReference type="Gene3D" id="3.20.20.80">
    <property type="entry name" value="Glycosidases"/>
    <property type="match status" value="1"/>
</dbReference>
<dbReference type="SUPFAM" id="SSF51445">
    <property type="entry name" value="(Trans)glycosidases"/>
    <property type="match status" value="1"/>
</dbReference>
<dbReference type="SUPFAM" id="SSF49785">
    <property type="entry name" value="Galactose-binding domain-like"/>
    <property type="match status" value="1"/>
</dbReference>